<protein>
    <recommendedName>
        <fullName evidence="5">L1 transposable element RRM domain-containing protein</fullName>
    </recommendedName>
</protein>
<evidence type="ECO:0000256" key="1">
    <source>
        <dbReference type="SAM" id="Coils"/>
    </source>
</evidence>
<keyword evidence="4" id="KW-1185">Reference proteome</keyword>
<dbReference type="AlphaFoldDB" id="A0A8D0AZL0"/>
<reference evidence="3" key="1">
    <citation type="submission" date="2025-08" db="UniProtKB">
        <authorList>
            <consortium name="Ensembl"/>
        </authorList>
    </citation>
    <scope>IDENTIFICATION</scope>
</reference>
<keyword evidence="2" id="KW-0472">Membrane</keyword>
<feature type="coiled-coil region" evidence="1">
    <location>
        <begin position="62"/>
        <end position="96"/>
    </location>
</feature>
<evidence type="ECO:0000313" key="3">
    <source>
        <dbReference type="Ensembl" id="ENSSLUP00000058222.1"/>
    </source>
</evidence>
<proteinExistence type="predicted"/>
<dbReference type="Ensembl" id="ENSSLUT00000059899.1">
    <property type="protein sequence ID" value="ENSSLUP00000058222.1"/>
    <property type="gene ID" value="ENSSLUG00000025000.1"/>
</dbReference>
<dbReference type="PANTHER" id="PTHR11505">
    <property type="entry name" value="L1 TRANSPOSABLE ELEMENT-RELATED"/>
    <property type="match status" value="1"/>
</dbReference>
<evidence type="ECO:0000313" key="4">
    <source>
        <dbReference type="Proteomes" id="UP000694568"/>
    </source>
</evidence>
<evidence type="ECO:0000256" key="2">
    <source>
        <dbReference type="SAM" id="Phobius"/>
    </source>
</evidence>
<evidence type="ECO:0008006" key="5">
    <source>
        <dbReference type="Google" id="ProtNLM"/>
    </source>
</evidence>
<dbReference type="Proteomes" id="UP000694568">
    <property type="component" value="Unplaced"/>
</dbReference>
<keyword evidence="2" id="KW-0812">Transmembrane</keyword>
<dbReference type="GeneTree" id="ENSGT01130000281117"/>
<dbReference type="Gene3D" id="3.30.70.1820">
    <property type="entry name" value="L1 transposable element, RRM domain"/>
    <property type="match status" value="1"/>
</dbReference>
<dbReference type="InterPro" id="IPR004244">
    <property type="entry name" value="Transposase_22"/>
</dbReference>
<feature type="transmembrane region" description="Helical" evidence="2">
    <location>
        <begin position="33"/>
        <end position="51"/>
    </location>
</feature>
<keyword evidence="2" id="KW-1133">Transmembrane helix</keyword>
<reference evidence="3" key="2">
    <citation type="submission" date="2025-09" db="UniProtKB">
        <authorList>
            <consortium name="Ensembl"/>
        </authorList>
    </citation>
    <scope>IDENTIFICATION</scope>
</reference>
<keyword evidence="1" id="KW-0175">Coiled coil</keyword>
<feature type="transmembrane region" description="Helical" evidence="2">
    <location>
        <begin position="7"/>
        <end position="27"/>
    </location>
</feature>
<sequence>FFMLKDLFKTPICLLSYVFYIIWMWNLSKCTCMWVPFGWYCSGFFFINVYLEINIINELIIITTLESTVNNLVKEIEQLKLKSEDLENRSKRCNIRITGIPEGAEGIHPTSFIESCLGEIFGTDAFPRALTVDRAHRVAIQRRQGGTPRPFIACIHHFQMKQRIMQLAREKSPLSYRGSEIHIYADYSAEVAKKRSAFTPVKVQLRAAGYRFSLLFPAKLRVIVDGTRHEFNSPTEAATFLENDRQSTG</sequence>
<name>A0A8D0AZL0_SANLU</name>
<accession>A0A8D0AZL0</accession>
<organism evidence="3 4">
    <name type="scientific">Sander lucioperca</name>
    <name type="common">Pike-perch</name>
    <name type="synonym">Perca lucioperca</name>
    <dbReference type="NCBI Taxonomy" id="283035"/>
    <lineage>
        <taxon>Eukaryota</taxon>
        <taxon>Metazoa</taxon>
        <taxon>Chordata</taxon>
        <taxon>Craniata</taxon>
        <taxon>Vertebrata</taxon>
        <taxon>Euteleostomi</taxon>
        <taxon>Actinopterygii</taxon>
        <taxon>Neopterygii</taxon>
        <taxon>Teleostei</taxon>
        <taxon>Neoteleostei</taxon>
        <taxon>Acanthomorphata</taxon>
        <taxon>Eupercaria</taxon>
        <taxon>Perciformes</taxon>
        <taxon>Percoidei</taxon>
        <taxon>Percidae</taxon>
        <taxon>Luciopercinae</taxon>
        <taxon>Sander</taxon>
    </lineage>
</organism>